<organism evidence="1">
    <name type="scientific">Zea mays</name>
    <name type="common">Maize</name>
    <dbReference type="NCBI Taxonomy" id="4577"/>
    <lineage>
        <taxon>Eukaryota</taxon>
        <taxon>Viridiplantae</taxon>
        <taxon>Streptophyta</taxon>
        <taxon>Embryophyta</taxon>
        <taxon>Tracheophyta</taxon>
        <taxon>Spermatophyta</taxon>
        <taxon>Magnoliopsida</taxon>
        <taxon>Liliopsida</taxon>
        <taxon>Poales</taxon>
        <taxon>Poaceae</taxon>
        <taxon>PACMAD clade</taxon>
        <taxon>Panicoideae</taxon>
        <taxon>Andropogonodae</taxon>
        <taxon>Andropogoneae</taxon>
        <taxon>Tripsacinae</taxon>
        <taxon>Zea</taxon>
    </lineage>
</organism>
<sequence length="88" mass="10503">MLLIFLRMLLMTLRESMPQQHMLRICCQLNLLTVWFSSPCPLFDEITWLLVYFLQPNLSRLFILPLLLFLVPVVPLWGMLLKHVLYTL</sequence>
<dbReference type="AlphaFoldDB" id="A0A1D6MK06"/>
<protein>
    <submittedName>
        <fullName evidence="1">Multidrug resistance associated protein7</fullName>
    </submittedName>
</protein>
<proteinExistence type="predicted"/>
<accession>A0A1D6MK06</accession>
<reference evidence="1" key="1">
    <citation type="submission" date="2015-12" db="EMBL/GenBank/DDBJ databases">
        <title>Update maize B73 reference genome by single molecule sequencing technologies.</title>
        <authorList>
            <consortium name="Maize Genome Sequencing Project"/>
            <person name="Ware D."/>
        </authorList>
    </citation>
    <scope>NUCLEOTIDE SEQUENCE [LARGE SCALE GENOMIC DNA]</scope>
    <source>
        <tissue evidence="1">Seedling</tissue>
    </source>
</reference>
<evidence type="ECO:0000313" key="1">
    <source>
        <dbReference type="EMBL" id="ONM29592.1"/>
    </source>
</evidence>
<name>A0A1D6MK06_MAIZE</name>
<gene>
    <name evidence="1" type="ORF">ZEAMMB73_Zm00001d039653</name>
</gene>
<dbReference type="EMBL" id="CM007649">
    <property type="protein sequence ID" value="ONM29592.1"/>
    <property type="molecule type" value="Genomic_DNA"/>
</dbReference>